<accession>A0A136IUH3</accession>
<protein>
    <submittedName>
        <fullName evidence="3">Uncharacterized protein</fullName>
    </submittedName>
</protein>
<keyword evidence="2" id="KW-0732">Signal</keyword>
<name>A0A136IUH3_9PEZI</name>
<dbReference type="InParanoid" id="A0A136IUH3"/>
<evidence type="ECO:0000256" key="1">
    <source>
        <dbReference type="SAM" id="MobiDB-lite"/>
    </source>
</evidence>
<dbReference type="AlphaFoldDB" id="A0A136IUH3"/>
<feature type="non-terminal residue" evidence="3">
    <location>
        <position position="1"/>
    </location>
</feature>
<gene>
    <name evidence="3" type="ORF">Micbo1qcDRAFT_166600</name>
</gene>
<dbReference type="Proteomes" id="UP000070501">
    <property type="component" value="Unassembled WGS sequence"/>
</dbReference>
<keyword evidence="4" id="KW-1185">Reference proteome</keyword>
<feature type="compositionally biased region" description="Polar residues" evidence="1">
    <location>
        <begin position="78"/>
        <end position="98"/>
    </location>
</feature>
<proteinExistence type="predicted"/>
<evidence type="ECO:0000313" key="3">
    <source>
        <dbReference type="EMBL" id="KXJ88548.1"/>
    </source>
</evidence>
<feature type="region of interest" description="Disordered" evidence="1">
    <location>
        <begin position="77"/>
        <end position="205"/>
    </location>
</feature>
<feature type="signal peptide" evidence="2">
    <location>
        <begin position="1"/>
        <end position="16"/>
    </location>
</feature>
<feature type="compositionally biased region" description="Basic residues" evidence="1">
    <location>
        <begin position="114"/>
        <end position="129"/>
    </location>
</feature>
<evidence type="ECO:0000256" key="2">
    <source>
        <dbReference type="SAM" id="SignalP"/>
    </source>
</evidence>
<feature type="chain" id="PRO_5007293170" evidence="2">
    <location>
        <begin position="17"/>
        <end position="205"/>
    </location>
</feature>
<reference evidence="4" key="1">
    <citation type="submission" date="2016-02" db="EMBL/GenBank/DDBJ databases">
        <title>Draft genome sequence of Microdochium bolleyi, a fungal endophyte of beachgrass.</title>
        <authorList>
            <consortium name="DOE Joint Genome Institute"/>
            <person name="David A.S."/>
            <person name="May G."/>
            <person name="Haridas S."/>
            <person name="Lim J."/>
            <person name="Wang M."/>
            <person name="Labutti K."/>
            <person name="Lipzen A."/>
            <person name="Barry K."/>
            <person name="Grigoriev I.V."/>
        </authorList>
    </citation>
    <scope>NUCLEOTIDE SEQUENCE [LARGE SCALE GENOMIC DNA]</scope>
    <source>
        <strain evidence="4">J235TASD1</strain>
    </source>
</reference>
<feature type="compositionally biased region" description="Basic and acidic residues" evidence="1">
    <location>
        <begin position="130"/>
        <end position="163"/>
    </location>
</feature>
<dbReference type="EMBL" id="KQ964258">
    <property type="protein sequence ID" value="KXJ88548.1"/>
    <property type="molecule type" value="Genomic_DNA"/>
</dbReference>
<evidence type="ECO:0000313" key="4">
    <source>
        <dbReference type="Proteomes" id="UP000070501"/>
    </source>
</evidence>
<sequence length="205" mass="22898">MSCCSLLLLLSVDTHPRPPFAPCAAARSARPRSSPISHHTARYIAPPCRILSPARNTRRVSSLYTFPYFSASGDHVHTTFNPQSPLQDPSPARQNASRGNPLRHGQLQAARVPDRRHRARHQAHARRCRAKDQEVADDGHDGEARRRQEGNGDQEERRCRKGESSGPQGRGKGRQDRGQDNQEGWQAAQDSHEGMNEMTDSSWSL</sequence>
<organism evidence="3 4">
    <name type="scientific">Microdochium bolleyi</name>
    <dbReference type="NCBI Taxonomy" id="196109"/>
    <lineage>
        <taxon>Eukaryota</taxon>
        <taxon>Fungi</taxon>
        <taxon>Dikarya</taxon>
        <taxon>Ascomycota</taxon>
        <taxon>Pezizomycotina</taxon>
        <taxon>Sordariomycetes</taxon>
        <taxon>Xylariomycetidae</taxon>
        <taxon>Xylariales</taxon>
        <taxon>Microdochiaceae</taxon>
        <taxon>Microdochium</taxon>
    </lineage>
</organism>